<dbReference type="eggNOG" id="ENOG502TFGH">
    <property type="taxonomic scope" value="Eukaryota"/>
</dbReference>
<keyword evidence="5 12" id="KW-0812">Transmembrane</keyword>
<evidence type="ECO:0000256" key="5">
    <source>
        <dbReference type="ARBA" id="ARBA00022692"/>
    </source>
</evidence>
<keyword evidence="8 12" id="KW-1133">Transmembrane helix</keyword>
<dbReference type="UCSC" id="Y47G6A.1.1">
    <property type="organism name" value="c. elegans"/>
</dbReference>
<accession>Q9N3R4</accession>
<feature type="transmembrane region" description="Helical" evidence="12">
    <location>
        <begin position="106"/>
        <end position="128"/>
    </location>
</feature>
<evidence type="ECO:0000256" key="6">
    <source>
        <dbReference type="ARBA" id="ARBA00022868"/>
    </source>
</evidence>
<evidence type="ECO:0000313" key="15">
    <source>
        <dbReference type="Proteomes" id="UP000001940"/>
    </source>
</evidence>
<reference evidence="14 15" key="1">
    <citation type="journal article" date="1998" name="Science">
        <title>Genome sequence of the nematode C. elegans: a platform for investigating biology.</title>
        <authorList>
            <consortium name="The C. elegans sequencing consortium"/>
            <person name="Sulson J.E."/>
            <person name="Waterston R."/>
        </authorList>
    </citation>
    <scope>NUCLEOTIDE SEQUENCE [LARGE SCALE GENOMIC DNA]</scope>
    <source>
        <strain evidence="14 15">Bristol N2</strain>
    </source>
</reference>
<evidence type="ECO:0000256" key="10">
    <source>
        <dbReference type="ARBA" id="ARBA00023136"/>
    </source>
</evidence>
<dbReference type="PANTHER" id="PTHR11893">
    <property type="entry name" value="INNEXIN"/>
    <property type="match status" value="1"/>
</dbReference>
<evidence type="ECO:0000256" key="12">
    <source>
        <dbReference type="RuleBase" id="RU010713"/>
    </source>
</evidence>
<evidence type="ECO:0000256" key="13">
    <source>
        <dbReference type="SAM" id="MobiDB-lite"/>
    </source>
</evidence>
<dbReference type="PRINTS" id="PR01262">
    <property type="entry name" value="INNEXIN"/>
</dbReference>
<dbReference type="GO" id="GO:0036093">
    <property type="term" value="P:germ cell proliferation"/>
    <property type="evidence" value="ECO:0000316"/>
    <property type="project" value="WormBase"/>
</dbReference>
<evidence type="ECO:0000256" key="4">
    <source>
        <dbReference type="ARBA" id="ARBA00022475"/>
    </source>
</evidence>
<dbReference type="HOGENOM" id="CLU_567704_0_0_1"/>
<dbReference type="KEGG" id="cel:CELE_Y47G6A.1"/>
<evidence type="ECO:0000256" key="11">
    <source>
        <dbReference type="ARBA" id="ARBA00023303"/>
    </source>
</evidence>
<dbReference type="FunCoup" id="Q9N3R4">
    <property type="interactions" value="21"/>
</dbReference>
<feature type="transmembrane region" description="Helical" evidence="12">
    <location>
        <begin position="191"/>
        <end position="213"/>
    </location>
</feature>
<evidence type="ECO:0000256" key="9">
    <source>
        <dbReference type="ARBA" id="ARBA00023065"/>
    </source>
</evidence>
<keyword evidence="15" id="KW-1185">Reference proteome</keyword>
<protein>
    <recommendedName>
        <fullName evidence="12">Innexin</fullName>
    </recommendedName>
</protein>
<evidence type="ECO:0000313" key="14">
    <source>
        <dbReference type="EMBL" id="CCD72546.1"/>
    </source>
</evidence>
<keyword evidence="6" id="KW-0303">Gap junction</keyword>
<dbReference type="AlphaFoldDB" id="Q9N3R4"/>
<sequence length="481" mass="55004">MTKAAVTSFTDPLKRIRGLESGTEKLLHNTTIAILVFLFILLASKPMFGSPIVCQVPKDWPSSSVDYFTDICYYGQREKVDIQHRISRAGGRGTVTVNLTTGTSEFYMWVPLVPILLVALCLLPAFFWKFVGLDCFNGMDIVSFLEFYEQTDDPGERLVEMEGWRRRKLAAQLNKWIMAKRNFFCGLSQTMIIYVLMKWFRTILFIAQFWIIADVFGDGNFFWGYADLARIANGDSINPLKGSFTLISGCRVQRLAMSIGFYRSYTNAHSAVARCMLSANFLNAKAFLVLYWWFLLVSFISLCSAIHYTIILLVPQYRRHEFKSMIRTEDHFIERYGEPHPNLHLGKEAPLEYLVEHLGNDGFLVVEMVYDMLHHYECDRFTEHIWMHIIVHNGEEDFEDDEIENKKIKIVDEMEMDGAGDRNSGGIDKKETNDWSSSAGTSKNKDSTSKVSLSASQPSMMMSESDEEPMISPAVFTSLSS</sequence>
<keyword evidence="7" id="KW-0965">Cell junction</keyword>
<keyword evidence="11 12" id="KW-0407">Ion channel</keyword>
<dbReference type="PhylomeDB" id="Q9N3R4"/>
<dbReference type="CTD" id="171930"/>
<feature type="transmembrane region" description="Helical" evidence="12">
    <location>
        <begin position="26"/>
        <end position="43"/>
    </location>
</feature>
<dbReference type="PROSITE" id="PS51013">
    <property type="entry name" value="PANNEXIN"/>
    <property type="match status" value="1"/>
</dbReference>
<keyword evidence="10 12" id="KW-0472">Membrane</keyword>
<dbReference type="EMBL" id="BX284601">
    <property type="protein sequence ID" value="CCD72546.1"/>
    <property type="molecule type" value="Genomic_DNA"/>
</dbReference>
<dbReference type="GO" id="GO:0005921">
    <property type="term" value="C:gap junction"/>
    <property type="evidence" value="ECO:0000314"/>
    <property type="project" value="WormBase"/>
</dbReference>
<dbReference type="PANTHER" id="PTHR11893:SF4">
    <property type="entry name" value="INNEXIN"/>
    <property type="match status" value="1"/>
</dbReference>
<organism evidence="14 15">
    <name type="scientific">Caenorhabditis elegans</name>
    <dbReference type="NCBI Taxonomy" id="6239"/>
    <lineage>
        <taxon>Eukaryota</taxon>
        <taxon>Metazoa</taxon>
        <taxon>Ecdysozoa</taxon>
        <taxon>Nematoda</taxon>
        <taxon>Chromadorea</taxon>
        <taxon>Rhabditida</taxon>
        <taxon>Rhabditina</taxon>
        <taxon>Rhabditomorpha</taxon>
        <taxon>Rhabditoidea</taxon>
        <taxon>Rhabditidae</taxon>
        <taxon>Peloderinae</taxon>
        <taxon>Caenorhabditis</taxon>
    </lineage>
</organism>
<evidence type="ECO:0000256" key="7">
    <source>
        <dbReference type="ARBA" id="ARBA00022949"/>
    </source>
</evidence>
<evidence type="ECO:0000313" key="16">
    <source>
        <dbReference type="WormBase" id="Y47G6A.1"/>
    </source>
</evidence>
<dbReference type="STRING" id="6239.Y47G6A.1.2"/>
<dbReference type="OrthoDB" id="5803593at2759"/>
<keyword evidence="3 12" id="KW-0813">Transport</keyword>
<dbReference type="OMA" id="PIVCQVP"/>
<dbReference type="WormBase" id="Y47G6A.1">
    <property type="protein sequence ID" value="CE38570"/>
    <property type="gene ID" value="WBGene00002143"/>
    <property type="gene designation" value="inx-21"/>
</dbReference>
<dbReference type="GO" id="GO:0005243">
    <property type="term" value="F:gap junction channel activity"/>
    <property type="evidence" value="ECO:0000318"/>
    <property type="project" value="GO_Central"/>
</dbReference>
<keyword evidence="4" id="KW-1003">Cell membrane</keyword>
<dbReference type="PaxDb" id="6239-Y47G6A.1.2"/>
<dbReference type="InterPro" id="IPR000990">
    <property type="entry name" value="Innexin"/>
</dbReference>
<dbReference type="Pfam" id="PF00876">
    <property type="entry name" value="Innexin"/>
    <property type="match status" value="1"/>
</dbReference>
<dbReference type="GO" id="GO:0034220">
    <property type="term" value="P:monoatomic ion transmembrane transport"/>
    <property type="evidence" value="ECO:0007669"/>
    <property type="project" value="UniProtKB-KW"/>
</dbReference>
<dbReference type="RefSeq" id="NP_491187.2">
    <property type="nucleotide sequence ID" value="NM_058786.7"/>
</dbReference>
<comment type="subcellular location">
    <subcellularLocation>
        <location evidence="1">Cell junction</location>
        <location evidence="1">Gap junction</location>
    </subcellularLocation>
    <subcellularLocation>
        <location evidence="2 12">Cell membrane</location>
        <topology evidence="2 12">Multi-pass membrane protein</topology>
    </subcellularLocation>
</comment>
<evidence type="ECO:0000256" key="2">
    <source>
        <dbReference type="ARBA" id="ARBA00004651"/>
    </source>
</evidence>
<dbReference type="AGR" id="WB:WBGene00002143"/>
<dbReference type="InParanoid" id="Q9N3R4"/>
<evidence type="ECO:0000256" key="8">
    <source>
        <dbReference type="ARBA" id="ARBA00022989"/>
    </source>
</evidence>
<feature type="region of interest" description="Disordered" evidence="13">
    <location>
        <begin position="411"/>
        <end position="481"/>
    </location>
</feature>
<dbReference type="GO" id="GO:0005886">
    <property type="term" value="C:plasma membrane"/>
    <property type="evidence" value="ECO:0000318"/>
    <property type="project" value="GO_Central"/>
</dbReference>
<feature type="transmembrane region" description="Helical" evidence="12">
    <location>
        <begin position="290"/>
        <end position="314"/>
    </location>
</feature>
<comment type="similarity">
    <text evidence="12">Belongs to the pannexin family.</text>
</comment>
<dbReference type="Bgee" id="WBGene00002143">
    <property type="expression patterns" value="Expressed in germ line (C elegans) and 4 other cell types or tissues"/>
</dbReference>
<keyword evidence="9 12" id="KW-0406">Ion transport</keyword>
<gene>
    <name evidence="14 16" type="primary">inx-21</name>
    <name evidence="12" type="synonym">inx</name>
    <name evidence="14" type="ORF">CELE_Y47G6A.1</name>
    <name evidence="16" type="ORF">Y47G6A.1</name>
</gene>
<name>Q9N3R4_CAEEL</name>
<evidence type="ECO:0000256" key="1">
    <source>
        <dbReference type="ARBA" id="ARBA00004610"/>
    </source>
</evidence>
<comment type="function">
    <text evidence="12">Structural component of the gap junctions.</text>
</comment>
<dbReference type="GeneID" id="171930"/>
<proteinExistence type="inferred from homology"/>
<evidence type="ECO:0000256" key="3">
    <source>
        <dbReference type="ARBA" id="ARBA00022448"/>
    </source>
</evidence>
<dbReference type="Proteomes" id="UP000001940">
    <property type="component" value="Chromosome I"/>
</dbReference>